<protein>
    <recommendedName>
        <fullName evidence="11">CDP-diacylglycerol--glycerol-3-phosphate 3-phosphatidyltransferase</fullName>
        <ecNumber evidence="11">2.7.8.5</ecNumber>
    </recommendedName>
</protein>
<dbReference type="Pfam" id="PF01066">
    <property type="entry name" value="CDP-OH_P_transf"/>
    <property type="match status" value="1"/>
</dbReference>
<keyword evidence="8 13" id="KW-0472">Membrane</keyword>
<evidence type="ECO:0000256" key="9">
    <source>
        <dbReference type="ARBA" id="ARBA00023209"/>
    </source>
</evidence>
<dbReference type="InterPro" id="IPR050324">
    <property type="entry name" value="CDP-alcohol_PTase-I"/>
</dbReference>
<feature type="transmembrane region" description="Helical" evidence="13">
    <location>
        <begin position="40"/>
        <end position="59"/>
    </location>
</feature>
<dbReference type="PIRSF" id="PIRSF000847">
    <property type="entry name" value="Phos_ph_gly_syn"/>
    <property type="match status" value="1"/>
</dbReference>
<dbReference type="NCBIfam" id="TIGR00560">
    <property type="entry name" value="pgsA"/>
    <property type="match status" value="1"/>
</dbReference>
<proteinExistence type="inferred from homology"/>
<keyword evidence="10" id="KW-1208">Phospholipid metabolism</keyword>
<dbReference type="InterPro" id="IPR000462">
    <property type="entry name" value="CDP-OH_P_trans"/>
</dbReference>
<sequence>METSKQAPSSWNVPNALTVLRILMVPLFLWLLLVQGGQDPVLRLWAFGIFCLAMITDWIDGTVARKYGLITDFGKIADPIADKALMSAAFIGLAIIGGPGGLPWWVPVIILVREYGITVMRLIVVKKIVLPASKGGKIKTVLQTVAVGLLLLVVPVGHLGISGLTVGLLVVAWVILVAAIVQTLWSGMQYVVDVSRALKQAG</sequence>
<evidence type="ECO:0000256" key="1">
    <source>
        <dbReference type="ARBA" id="ARBA00004141"/>
    </source>
</evidence>
<evidence type="ECO:0000313" key="15">
    <source>
        <dbReference type="Proteomes" id="UP000243589"/>
    </source>
</evidence>
<dbReference type="Proteomes" id="UP000243589">
    <property type="component" value="Unassembled WGS sequence"/>
</dbReference>
<comment type="subcellular location">
    <subcellularLocation>
        <location evidence="1">Membrane</location>
        <topology evidence="1">Multi-pass membrane protein</topology>
    </subcellularLocation>
</comment>
<keyword evidence="7" id="KW-0443">Lipid metabolism</keyword>
<name>A0A150HCC8_9MICO</name>
<evidence type="ECO:0000256" key="10">
    <source>
        <dbReference type="ARBA" id="ARBA00023264"/>
    </source>
</evidence>
<keyword evidence="5 13" id="KW-0812">Transmembrane</keyword>
<dbReference type="RefSeq" id="WP_062019561.1">
    <property type="nucleotide sequence ID" value="NZ_LQQC01000002.1"/>
</dbReference>
<dbReference type="PANTHER" id="PTHR14269:SF52">
    <property type="entry name" value="PHOSPHATIDYLGLYCEROPHOSPHATE SYNTHASE-RELATED"/>
    <property type="match status" value="1"/>
</dbReference>
<keyword evidence="4 12" id="KW-0808">Transferase</keyword>
<dbReference type="EMBL" id="LQQC01000002">
    <property type="protein sequence ID" value="KXZ59762.1"/>
    <property type="molecule type" value="Genomic_DNA"/>
</dbReference>
<evidence type="ECO:0000256" key="13">
    <source>
        <dbReference type="SAM" id="Phobius"/>
    </source>
</evidence>
<dbReference type="PATRIC" id="fig|479117.4.peg.231"/>
<keyword evidence="3" id="KW-0444">Lipid biosynthesis</keyword>
<feature type="transmembrane region" description="Helical" evidence="13">
    <location>
        <begin position="12"/>
        <end position="34"/>
    </location>
</feature>
<keyword evidence="6 13" id="KW-1133">Transmembrane helix</keyword>
<organism evidence="14 15">
    <name type="scientific">Brevibacterium ravenspurgense</name>
    <dbReference type="NCBI Taxonomy" id="479117"/>
    <lineage>
        <taxon>Bacteria</taxon>
        <taxon>Bacillati</taxon>
        <taxon>Actinomycetota</taxon>
        <taxon>Actinomycetes</taxon>
        <taxon>Micrococcales</taxon>
        <taxon>Brevibacteriaceae</taxon>
        <taxon>Brevibacterium</taxon>
    </lineage>
</organism>
<evidence type="ECO:0000256" key="8">
    <source>
        <dbReference type="ARBA" id="ARBA00023136"/>
    </source>
</evidence>
<dbReference type="InterPro" id="IPR048254">
    <property type="entry name" value="CDP_ALCOHOL_P_TRANSF_CS"/>
</dbReference>
<evidence type="ECO:0000256" key="5">
    <source>
        <dbReference type="ARBA" id="ARBA00022692"/>
    </source>
</evidence>
<feature type="transmembrane region" description="Helical" evidence="13">
    <location>
        <begin position="145"/>
        <end position="164"/>
    </location>
</feature>
<evidence type="ECO:0000256" key="3">
    <source>
        <dbReference type="ARBA" id="ARBA00022516"/>
    </source>
</evidence>
<dbReference type="InterPro" id="IPR004570">
    <property type="entry name" value="Phosphatidylglycerol_P_synth"/>
</dbReference>
<keyword evidence="9" id="KW-0594">Phospholipid biosynthesis</keyword>
<evidence type="ECO:0000256" key="2">
    <source>
        <dbReference type="ARBA" id="ARBA00010441"/>
    </source>
</evidence>
<reference evidence="14 15" key="1">
    <citation type="submission" date="2016-01" db="EMBL/GenBank/DDBJ databases">
        <title>Use of Whole Genome Sequencing to ascertain that Brevibacterium massiliense (Roux, Raoult 2009) is a later heterotypic synonym of Brevibacterium ravenspurgense (Mages 2008).</title>
        <authorList>
            <person name="Bernier A.-M."/>
            <person name="Burdz T."/>
            <person name="Huynh C."/>
            <person name="Pachecho A.L."/>
            <person name="Wiebe D."/>
            <person name="Bonner C."/>
            <person name="Bernard K."/>
        </authorList>
    </citation>
    <scope>NUCLEOTIDE SEQUENCE [LARGE SCALE GENOMIC DNA]</scope>
    <source>
        <strain evidence="14 15">CCUG56047</strain>
    </source>
</reference>
<dbReference type="UniPathway" id="UPA00085"/>
<evidence type="ECO:0000256" key="12">
    <source>
        <dbReference type="RuleBase" id="RU003750"/>
    </source>
</evidence>
<gene>
    <name evidence="14" type="primary">pgsA2</name>
    <name evidence="14" type="ORF">Bravens_00234</name>
</gene>
<evidence type="ECO:0000256" key="11">
    <source>
        <dbReference type="NCBIfam" id="TIGR00560"/>
    </source>
</evidence>
<dbReference type="PANTHER" id="PTHR14269">
    <property type="entry name" value="CDP-DIACYLGLYCEROL--GLYCEROL-3-PHOSPHATE 3-PHOSPHATIDYLTRANSFERASE-RELATED"/>
    <property type="match status" value="1"/>
</dbReference>
<evidence type="ECO:0000256" key="7">
    <source>
        <dbReference type="ARBA" id="ARBA00023098"/>
    </source>
</evidence>
<dbReference type="PROSITE" id="PS00379">
    <property type="entry name" value="CDP_ALCOHOL_P_TRANSF"/>
    <property type="match status" value="1"/>
</dbReference>
<feature type="transmembrane region" description="Helical" evidence="13">
    <location>
        <begin position="170"/>
        <end position="192"/>
    </location>
</feature>
<accession>A0A150HCC8</accession>
<evidence type="ECO:0000313" key="14">
    <source>
        <dbReference type="EMBL" id="KXZ59762.1"/>
    </source>
</evidence>
<dbReference type="AlphaFoldDB" id="A0A150HCC8"/>
<dbReference type="EC" id="2.7.8.5" evidence="11"/>
<dbReference type="GO" id="GO:0046474">
    <property type="term" value="P:glycerophospholipid biosynthetic process"/>
    <property type="evidence" value="ECO:0007669"/>
    <property type="project" value="TreeGrafter"/>
</dbReference>
<comment type="similarity">
    <text evidence="2 12">Belongs to the CDP-alcohol phosphatidyltransferase class-I family.</text>
</comment>
<keyword evidence="15" id="KW-1185">Reference proteome</keyword>
<evidence type="ECO:0000256" key="6">
    <source>
        <dbReference type="ARBA" id="ARBA00022989"/>
    </source>
</evidence>
<comment type="caution">
    <text evidence="14">The sequence shown here is derived from an EMBL/GenBank/DDBJ whole genome shotgun (WGS) entry which is preliminary data.</text>
</comment>
<dbReference type="Gene3D" id="1.20.120.1760">
    <property type="match status" value="1"/>
</dbReference>
<dbReference type="InterPro" id="IPR043130">
    <property type="entry name" value="CDP-OH_PTrfase_TM_dom"/>
</dbReference>
<evidence type="ECO:0000256" key="4">
    <source>
        <dbReference type="ARBA" id="ARBA00022679"/>
    </source>
</evidence>
<dbReference type="GO" id="GO:0008444">
    <property type="term" value="F:CDP-diacylglycerol-glycerol-3-phosphate 3-phosphatidyltransferase activity"/>
    <property type="evidence" value="ECO:0007669"/>
    <property type="project" value="UniProtKB-UniRule"/>
</dbReference>
<dbReference type="GO" id="GO:0016020">
    <property type="term" value="C:membrane"/>
    <property type="evidence" value="ECO:0007669"/>
    <property type="project" value="UniProtKB-SubCell"/>
</dbReference>